<gene>
    <name evidence="1" type="ORF">L207DRAFT_432503</name>
</gene>
<evidence type="ECO:0000313" key="2">
    <source>
        <dbReference type="Proteomes" id="UP000235786"/>
    </source>
</evidence>
<evidence type="ECO:0000313" key="1">
    <source>
        <dbReference type="EMBL" id="PMD37125.1"/>
    </source>
</evidence>
<name>A0A2J6RF33_HYAVF</name>
<proteinExistence type="predicted"/>
<sequence length="313" mass="35638">MRQKDDLHYQGLLERAKTVSLTNADIDFLNSKTRAEKESRGEPIPGTAIRTLNEERYDFNRLAIEKFAMDHGQRIWLFPATHSRSRASLGQARISVATMLAIGDTTAYKGPGILFFTPNMPFMLLANVGTRVGLTNGKMGKAIDVVMDDHERIATFFELDDRYILCNKPPICVLVDFGEPCGLQYPGLLMNLQPIFHVQRQQIPGTPAFAITDFKSQGHTKEELETDLSFSKMPGRRSHHYRWTSLNVQLGRLTSSQGLCLREKITRQDVSYYPDLELSAEIERLEILAVESWGRWNEEIRKRGVVFESGRET</sequence>
<keyword evidence="2" id="KW-1185">Reference proteome</keyword>
<dbReference type="Proteomes" id="UP000235786">
    <property type="component" value="Unassembled WGS sequence"/>
</dbReference>
<dbReference type="EMBL" id="KZ613949">
    <property type="protein sequence ID" value="PMD37125.1"/>
    <property type="molecule type" value="Genomic_DNA"/>
</dbReference>
<protein>
    <submittedName>
        <fullName evidence="1">Uncharacterized protein</fullName>
    </submittedName>
</protein>
<reference evidence="1 2" key="1">
    <citation type="submission" date="2016-04" db="EMBL/GenBank/DDBJ databases">
        <title>A degradative enzymes factory behind the ericoid mycorrhizal symbiosis.</title>
        <authorList>
            <consortium name="DOE Joint Genome Institute"/>
            <person name="Martino E."/>
            <person name="Morin E."/>
            <person name="Grelet G."/>
            <person name="Kuo A."/>
            <person name="Kohler A."/>
            <person name="Daghino S."/>
            <person name="Barry K."/>
            <person name="Choi C."/>
            <person name="Cichocki N."/>
            <person name="Clum A."/>
            <person name="Copeland A."/>
            <person name="Hainaut M."/>
            <person name="Haridas S."/>
            <person name="Labutti K."/>
            <person name="Lindquist E."/>
            <person name="Lipzen A."/>
            <person name="Khouja H.-R."/>
            <person name="Murat C."/>
            <person name="Ohm R."/>
            <person name="Olson A."/>
            <person name="Spatafora J."/>
            <person name="Veneault-Fourrey C."/>
            <person name="Henrissat B."/>
            <person name="Grigoriev I."/>
            <person name="Martin F."/>
            <person name="Perotto S."/>
        </authorList>
    </citation>
    <scope>NUCLEOTIDE SEQUENCE [LARGE SCALE GENOMIC DNA]</scope>
    <source>
        <strain evidence="1 2">F</strain>
    </source>
</reference>
<organism evidence="1 2">
    <name type="scientific">Hyaloscypha variabilis (strain UAMH 11265 / GT02V1 / F)</name>
    <name type="common">Meliniomyces variabilis</name>
    <dbReference type="NCBI Taxonomy" id="1149755"/>
    <lineage>
        <taxon>Eukaryota</taxon>
        <taxon>Fungi</taxon>
        <taxon>Dikarya</taxon>
        <taxon>Ascomycota</taxon>
        <taxon>Pezizomycotina</taxon>
        <taxon>Leotiomycetes</taxon>
        <taxon>Helotiales</taxon>
        <taxon>Hyaloscyphaceae</taxon>
        <taxon>Hyaloscypha</taxon>
        <taxon>Hyaloscypha variabilis</taxon>
    </lineage>
</organism>
<dbReference type="OrthoDB" id="3533593at2759"/>
<accession>A0A2J6RF33</accession>
<dbReference type="AlphaFoldDB" id="A0A2J6RF33"/>